<feature type="compositionally biased region" description="Basic and acidic residues" evidence="1">
    <location>
        <begin position="312"/>
        <end position="325"/>
    </location>
</feature>
<feature type="compositionally biased region" description="Basic and acidic residues" evidence="1">
    <location>
        <begin position="186"/>
        <end position="195"/>
    </location>
</feature>
<feature type="compositionally biased region" description="Acidic residues" evidence="1">
    <location>
        <begin position="326"/>
        <end position="336"/>
    </location>
</feature>
<dbReference type="PANTHER" id="PTHR33240">
    <property type="entry name" value="OS08G0508500 PROTEIN"/>
    <property type="match status" value="1"/>
</dbReference>
<dbReference type="PANTHER" id="PTHR33240:SF15">
    <property type="entry name" value="GAG-PRO-LIKE PROTEIN"/>
    <property type="match status" value="1"/>
</dbReference>
<organism evidence="2 3">
    <name type="scientific">Striga hermonthica</name>
    <name type="common">Purple witchweed</name>
    <name type="synonym">Buchnera hermonthica</name>
    <dbReference type="NCBI Taxonomy" id="68872"/>
    <lineage>
        <taxon>Eukaryota</taxon>
        <taxon>Viridiplantae</taxon>
        <taxon>Streptophyta</taxon>
        <taxon>Embryophyta</taxon>
        <taxon>Tracheophyta</taxon>
        <taxon>Spermatophyta</taxon>
        <taxon>Magnoliopsida</taxon>
        <taxon>eudicotyledons</taxon>
        <taxon>Gunneridae</taxon>
        <taxon>Pentapetalae</taxon>
        <taxon>asterids</taxon>
        <taxon>lamiids</taxon>
        <taxon>Lamiales</taxon>
        <taxon>Orobanchaceae</taxon>
        <taxon>Buchnereae</taxon>
        <taxon>Striga</taxon>
    </lineage>
</organism>
<evidence type="ECO:0000256" key="1">
    <source>
        <dbReference type="SAM" id="MobiDB-lite"/>
    </source>
</evidence>
<feature type="non-terminal residue" evidence="2">
    <location>
        <position position="491"/>
    </location>
</feature>
<reference evidence="2" key="1">
    <citation type="submission" date="2019-12" db="EMBL/GenBank/DDBJ databases">
        <authorList>
            <person name="Scholes J."/>
        </authorList>
    </citation>
    <scope>NUCLEOTIDE SEQUENCE</scope>
</reference>
<dbReference type="OrthoDB" id="1752268at2759"/>
<comment type="caution">
    <text evidence="2">The sequence shown here is derived from an EMBL/GenBank/DDBJ whole genome shotgun (WGS) entry which is preliminary data.</text>
</comment>
<sequence length="491" mass="54138">TSVTPTLVLQGVGATTVIPGGDADSNRAQEIRAADAAAMPPPPPQNPTAAPLGGATAQPGGAAGQGGAPPQATVQVPVQQVVMTRQEMQQMVAEAAAQTVQQVTNSLSRATAMLNTVAGSRQNAEEDESSYGQGGRLIRSLRAGPCRTSLAKTPAHTYDEVLRRCKKYINLEETEAEFAKLEELGRGESRKEKAVSPKRRASPRREGRAKQDRGREERWKDRPISGGKRFHDYTSLNAKVAEVLMAMEKGIDGKDVTWPRSRFEGPTQPKSRRYCRFHKDYGHTTEDCRHLKDEIERLIRAGHLKEFVYQDKGRRKEKRRCREDSEEKSEEDDDEDARGGRDGRKIDEGKRRRGSREREREGDGGQVKRGTIYMISGGPTNGDSNNARRGHVRAMKRKREEVGITARVPEISFRAEDAAGVVVPHSDALVITAEVAGFDVKRVFIDTVSSVDVMFYDCFVQINRELNVELKPVATALYGSNGGEVMPMGEV</sequence>
<feature type="non-terminal residue" evidence="2">
    <location>
        <position position="1"/>
    </location>
</feature>
<proteinExistence type="predicted"/>
<evidence type="ECO:0000313" key="3">
    <source>
        <dbReference type="Proteomes" id="UP001153555"/>
    </source>
</evidence>
<feature type="region of interest" description="Disordered" evidence="1">
    <location>
        <begin position="186"/>
        <end position="223"/>
    </location>
</feature>
<feature type="compositionally biased region" description="Basic and acidic residues" evidence="1">
    <location>
        <begin position="203"/>
        <end position="223"/>
    </location>
</feature>
<feature type="compositionally biased region" description="Low complexity" evidence="1">
    <location>
        <begin position="47"/>
        <end position="60"/>
    </location>
</feature>
<dbReference type="Proteomes" id="UP001153555">
    <property type="component" value="Unassembled WGS sequence"/>
</dbReference>
<evidence type="ECO:0000313" key="2">
    <source>
        <dbReference type="EMBL" id="CAA0838450.1"/>
    </source>
</evidence>
<gene>
    <name evidence="2" type="ORF">SHERM_05058</name>
</gene>
<accession>A0A9N7RNM8</accession>
<feature type="region of interest" description="Disordered" evidence="1">
    <location>
        <begin position="32"/>
        <end position="71"/>
    </location>
</feature>
<feature type="compositionally biased region" description="Basic and acidic residues" evidence="1">
    <location>
        <begin position="337"/>
        <end position="363"/>
    </location>
</feature>
<dbReference type="AlphaFoldDB" id="A0A9N7RNM8"/>
<name>A0A9N7RNM8_STRHE</name>
<dbReference type="EMBL" id="CACSLK010030875">
    <property type="protein sequence ID" value="CAA0838450.1"/>
    <property type="molecule type" value="Genomic_DNA"/>
</dbReference>
<keyword evidence="3" id="KW-1185">Reference proteome</keyword>
<feature type="region of interest" description="Disordered" evidence="1">
    <location>
        <begin position="312"/>
        <end position="388"/>
    </location>
</feature>
<protein>
    <recommendedName>
        <fullName evidence="4">Gag-pol polyprotein</fullName>
    </recommendedName>
</protein>
<evidence type="ECO:0008006" key="4">
    <source>
        <dbReference type="Google" id="ProtNLM"/>
    </source>
</evidence>